<dbReference type="RefSeq" id="WP_004005908.1">
    <property type="nucleotide sequence ID" value="NZ_CAJPNU010000025.1"/>
</dbReference>
<dbReference type="Proteomes" id="UP000769484">
    <property type="component" value="Unassembled WGS sequence"/>
</dbReference>
<dbReference type="Proteomes" id="UP000216195">
    <property type="component" value="Unassembled WGS sequence"/>
</dbReference>
<protein>
    <submittedName>
        <fullName evidence="5">Uncharacterized protein</fullName>
    </submittedName>
</protein>
<dbReference type="AlphaFoldDB" id="A0A2A8D3C1"/>
<dbReference type="EMBL" id="PDEV01000006">
    <property type="protein sequence ID" value="PEN15455.1"/>
    <property type="molecule type" value="Genomic_DNA"/>
</dbReference>
<evidence type="ECO:0000313" key="5">
    <source>
        <dbReference type="EMBL" id="PEN15455.1"/>
    </source>
</evidence>
<evidence type="ECO:0000256" key="2">
    <source>
        <dbReference type="SAM" id="Phobius"/>
    </source>
</evidence>
<dbReference type="EMBL" id="NCWU01000021">
    <property type="protein sequence ID" value="PAK84613.1"/>
    <property type="molecule type" value="Genomic_DNA"/>
</dbReference>
<accession>A0A2A8D3C1</accession>
<proteinExistence type="predicted"/>
<keyword evidence="2" id="KW-0472">Membrane</keyword>
<name>A0A2A8D3C1_9MICC</name>
<accession>A0A5F0M7C5</accession>
<feature type="transmembrane region" description="Helical" evidence="2">
    <location>
        <begin position="30"/>
        <end position="49"/>
    </location>
</feature>
<reference evidence="4 6" key="1">
    <citation type="submission" date="2017-04" db="EMBL/GenBank/DDBJ databases">
        <title>Kefir bacterial isolates.</title>
        <authorList>
            <person name="Kim Y."/>
            <person name="Blasche S."/>
            <person name="Patil K.R."/>
        </authorList>
    </citation>
    <scope>NUCLEOTIDE SEQUENCE [LARGE SCALE GENOMIC DNA]</scope>
    <source>
        <strain evidence="4 6">OG2-1</strain>
    </source>
</reference>
<feature type="compositionally biased region" description="Acidic residues" evidence="1">
    <location>
        <begin position="92"/>
        <end position="106"/>
    </location>
</feature>
<evidence type="ECO:0000313" key="7">
    <source>
        <dbReference type="Proteomes" id="UP000219947"/>
    </source>
</evidence>
<gene>
    <name evidence="4" type="ORF">B8W87_10555</name>
    <name evidence="5" type="ORF">CRM92_10195</name>
    <name evidence="3" type="ORF">HXO56_05025</name>
</gene>
<sequence>MNSKKLSPAYLTSLLLIVVGALLISLSQTWLLWLGWILVLAALGLNVLAHMVTISKAQGEPTPALVTSLSEMENNLVGAMRDKNAERHDSPEGDDGAYDGEEENSASDEAAQSSTRESDAGKLGVLPSKPNGSRGSHPRSNVR</sequence>
<keyword evidence="2" id="KW-0812">Transmembrane</keyword>
<reference evidence="3" key="3">
    <citation type="submission" date="2020-04" db="EMBL/GenBank/DDBJ databases">
        <title>Deep metagenomics examines the oral microbiome during advanced dental caries in children, revealing novel taxa and co-occurrences with host molecules.</title>
        <authorList>
            <person name="Baker J.L."/>
            <person name="Morton J.T."/>
            <person name="Dinis M."/>
            <person name="Alvarez R."/>
            <person name="Tran N.C."/>
            <person name="Knight R."/>
            <person name="Edlund A."/>
        </authorList>
    </citation>
    <scope>NUCLEOTIDE SEQUENCE</scope>
    <source>
        <strain evidence="3">JCVI_47_bin.4</strain>
    </source>
</reference>
<keyword evidence="2" id="KW-1133">Transmembrane helix</keyword>
<organism evidence="5 7">
    <name type="scientific">Rothia dentocariosa</name>
    <dbReference type="NCBI Taxonomy" id="2047"/>
    <lineage>
        <taxon>Bacteria</taxon>
        <taxon>Bacillati</taxon>
        <taxon>Actinomycetota</taxon>
        <taxon>Actinomycetes</taxon>
        <taxon>Micrococcales</taxon>
        <taxon>Micrococcaceae</taxon>
        <taxon>Rothia</taxon>
    </lineage>
</organism>
<evidence type="ECO:0000313" key="3">
    <source>
        <dbReference type="EMBL" id="MBF1649449.1"/>
    </source>
</evidence>
<feature type="compositionally biased region" description="Basic and acidic residues" evidence="1">
    <location>
        <begin position="80"/>
        <end position="91"/>
    </location>
</feature>
<feature type="transmembrane region" description="Helical" evidence="2">
    <location>
        <begin position="7"/>
        <end position="24"/>
    </location>
</feature>
<evidence type="ECO:0000313" key="4">
    <source>
        <dbReference type="EMBL" id="PAK84613.1"/>
    </source>
</evidence>
<reference evidence="5" key="2">
    <citation type="submission" date="2017-10" db="EMBL/GenBank/DDBJ databases">
        <title>Kefir isolates.</title>
        <authorList>
            <person name="Kim Y."/>
            <person name="Blasche S."/>
        </authorList>
    </citation>
    <scope>NUCLEOTIDE SEQUENCE [LARGE SCALE GENOMIC DNA]</scope>
    <source>
        <strain evidence="5">OG2-2</strain>
    </source>
</reference>
<feature type="region of interest" description="Disordered" evidence="1">
    <location>
        <begin position="76"/>
        <end position="143"/>
    </location>
</feature>
<dbReference type="EMBL" id="JABZXJ010000015">
    <property type="protein sequence ID" value="MBF1649449.1"/>
    <property type="molecule type" value="Genomic_DNA"/>
</dbReference>
<comment type="caution">
    <text evidence="5">The sequence shown here is derived from an EMBL/GenBank/DDBJ whole genome shotgun (WGS) entry which is preliminary data.</text>
</comment>
<evidence type="ECO:0000256" key="1">
    <source>
        <dbReference type="SAM" id="MobiDB-lite"/>
    </source>
</evidence>
<evidence type="ECO:0000313" key="6">
    <source>
        <dbReference type="Proteomes" id="UP000216195"/>
    </source>
</evidence>
<keyword evidence="7" id="KW-1185">Reference proteome</keyword>
<dbReference type="Proteomes" id="UP000219947">
    <property type="component" value="Unassembled WGS sequence"/>
</dbReference>